<evidence type="ECO:0000313" key="1">
    <source>
        <dbReference type="EMBL" id="TCC57751.1"/>
    </source>
</evidence>
<protein>
    <recommendedName>
        <fullName evidence="3">DUF892 family protein</fullName>
    </recommendedName>
</protein>
<organism evidence="1 2">
    <name type="scientific">Kribbella pittospori</name>
    <dbReference type="NCBI Taxonomy" id="722689"/>
    <lineage>
        <taxon>Bacteria</taxon>
        <taxon>Bacillati</taxon>
        <taxon>Actinomycetota</taxon>
        <taxon>Actinomycetes</taxon>
        <taxon>Propionibacteriales</taxon>
        <taxon>Kribbellaceae</taxon>
        <taxon>Kribbella</taxon>
    </lineage>
</organism>
<evidence type="ECO:0000313" key="2">
    <source>
        <dbReference type="Proteomes" id="UP000291144"/>
    </source>
</evidence>
<dbReference type="AlphaFoldDB" id="A0A4R0KBN7"/>
<name>A0A4R0KBN7_9ACTN</name>
<evidence type="ECO:0008006" key="3">
    <source>
        <dbReference type="Google" id="ProtNLM"/>
    </source>
</evidence>
<dbReference type="Proteomes" id="UP000291144">
    <property type="component" value="Unassembled WGS sequence"/>
</dbReference>
<gene>
    <name evidence="1" type="ORF">E0H73_30825</name>
</gene>
<reference evidence="1 2" key="1">
    <citation type="submission" date="2019-02" db="EMBL/GenBank/DDBJ databases">
        <title>Kribbella capetownensis sp. nov. and Kribbella speibonae sp. nov., isolated from soil.</title>
        <authorList>
            <person name="Curtis S.M."/>
            <person name="Norton I."/>
            <person name="Everest G.J."/>
            <person name="Meyers P.R."/>
        </authorList>
    </citation>
    <scope>NUCLEOTIDE SEQUENCE [LARGE SCALE GENOMIC DNA]</scope>
    <source>
        <strain evidence="1 2">NRRL B-24813</strain>
    </source>
</reference>
<dbReference type="EMBL" id="SJKB01000010">
    <property type="protein sequence ID" value="TCC57751.1"/>
    <property type="molecule type" value="Genomic_DNA"/>
</dbReference>
<sequence>MKNKVGLALAELHRAENDLAAGLLQISDRHKADHDIFYLGRDLATWSQEHVRRLAEYGKAYDLDLDPTTVRKTGAEPSGGSHDPALLLLKDLRAIHCQAAGVSLDWEILAQTAQALKDTDLLALAQSCHPQTLRQLRWTNATLKTNAPQIMVTP</sequence>
<dbReference type="RefSeq" id="WP_131362116.1">
    <property type="nucleotide sequence ID" value="NZ_SJKB01000010.1"/>
</dbReference>
<comment type="caution">
    <text evidence="1">The sequence shown here is derived from an EMBL/GenBank/DDBJ whole genome shotgun (WGS) entry which is preliminary data.</text>
</comment>
<dbReference type="OrthoDB" id="669978at2"/>
<accession>A0A4R0KBN7</accession>
<proteinExistence type="predicted"/>
<keyword evidence="2" id="KW-1185">Reference proteome</keyword>